<evidence type="ECO:0000313" key="4">
    <source>
        <dbReference type="Proteomes" id="UP000264006"/>
    </source>
</evidence>
<dbReference type="OrthoDB" id="4397445at2"/>
<feature type="domain" description="Alpha/beta-hydrolase N-terminal" evidence="2">
    <location>
        <begin position="144"/>
        <end position="302"/>
    </location>
</feature>
<evidence type="ECO:0000313" key="3">
    <source>
        <dbReference type="EMBL" id="AXV05729.1"/>
    </source>
</evidence>
<dbReference type="Pfam" id="PF10081">
    <property type="entry name" value="Abhydrolase_9"/>
    <property type="match status" value="1"/>
</dbReference>
<keyword evidence="4" id="KW-1185">Reference proteome</keyword>
<dbReference type="AlphaFoldDB" id="A0A346XU32"/>
<dbReference type="InterPro" id="IPR027788">
    <property type="entry name" value="Alpha/beta-hydrolase_N_dom"/>
</dbReference>
<dbReference type="EMBL" id="CP031165">
    <property type="protein sequence ID" value="AXV05729.1"/>
    <property type="molecule type" value="Genomic_DNA"/>
</dbReference>
<accession>A0A346XU32</accession>
<proteinExistence type="predicted"/>
<protein>
    <submittedName>
        <fullName evidence="3">Putative membrane protein (DUF2319)</fullName>
    </submittedName>
</protein>
<dbReference type="Proteomes" id="UP000264006">
    <property type="component" value="Chromosome"/>
</dbReference>
<feature type="domain" description="Alpha/beta-hydrolase catalytic" evidence="1">
    <location>
        <begin position="323"/>
        <end position="611"/>
    </location>
</feature>
<organism evidence="3 4">
    <name type="scientific">Euzebya pacifica</name>
    <dbReference type="NCBI Taxonomy" id="1608957"/>
    <lineage>
        <taxon>Bacteria</taxon>
        <taxon>Bacillati</taxon>
        <taxon>Actinomycetota</taxon>
        <taxon>Nitriliruptoria</taxon>
        <taxon>Euzebyales</taxon>
    </lineage>
</organism>
<dbReference type="InterPro" id="IPR027787">
    <property type="entry name" value="Alpha/beta-hydrolase_catalytic"/>
</dbReference>
<name>A0A346XU32_9ACTN</name>
<sequence length="632" mass="68201">MGAGRLIDGVLGLARSGPVRSGVEWLRPDPASPSAPMATVAWLDSFSPSLMPRTSVLQGVVGGLAVLSMRTIADRSEAALEPLLGPHLATRRRLLVRGGLAVLGLGLSNLPERGDERLWWSSLRGGGAMLRSIATGGAIHDIGHAAWVRQPDRSGVRAAVATASVVAGVGLWADRRLHQRIAAIEPWPLEQRTAVPQSAAISAGVVLGGRLLGEAVQATGRSLAAWLGPGRAKTALAVAANGMLWSRGLNTLYHAAVERVGQGNAAIEAGYDRAPDRSTVSGGPGSQSHFAELGRQGRRFVTDVLDRELIEQVMGEPALDDPVRVYVGHDAEPLYPTARAELALEELERTGAYDRRFLLLTSPTGTGWVDQTLVESAELFARGDIATCAIQYGRHPSYLALQNIPLGRSQFRILLLGVRERLRAVPPEQRPTVLVFGESLGAWTASDVIMHLGISGFDHYGIDRALWVGLPWMARWSRSGMIRGSSDLVPPGTVGVFDRWAQLDARSPAERDRLRAVILSHDNDPIAVLGPDLAVQQPRWLQGDHRGRGVPEGMRWSPVVTFLQTAVDAVNSMIQVPGAFTSYGHDYRADMARFVHAAYHMPDVDEATMRRVEETLVDLDLARAGRLGTLHE</sequence>
<reference evidence="3 4" key="1">
    <citation type="submission" date="2018-09" db="EMBL/GenBank/DDBJ databases">
        <title>Complete genome sequence of Euzebya sp. DY32-46 isolated from seawater of Pacific Ocean.</title>
        <authorList>
            <person name="Xu L."/>
            <person name="Wu Y.-H."/>
            <person name="Xu X.-W."/>
        </authorList>
    </citation>
    <scope>NUCLEOTIDE SEQUENCE [LARGE SCALE GENOMIC DNA]</scope>
    <source>
        <strain evidence="3 4">DY32-46</strain>
    </source>
</reference>
<evidence type="ECO:0000259" key="1">
    <source>
        <dbReference type="Pfam" id="PF10081"/>
    </source>
</evidence>
<dbReference type="Pfam" id="PF15420">
    <property type="entry name" value="Abhydrolase_9_N"/>
    <property type="match status" value="1"/>
</dbReference>
<dbReference type="KEGG" id="euz:DVS28_a1028"/>
<evidence type="ECO:0000259" key="2">
    <source>
        <dbReference type="Pfam" id="PF15420"/>
    </source>
</evidence>
<dbReference type="RefSeq" id="WP_114590492.1">
    <property type="nucleotide sequence ID" value="NZ_CP031165.1"/>
</dbReference>
<gene>
    <name evidence="3" type="ORF">DVS28_a1028</name>
</gene>